<reference evidence="2" key="1">
    <citation type="submission" date="2023-03" db="EMBL/GenBank/DDBJ databases">
        <title>Massive genome expansion in bonnet fungi (Mycena s.s.) driven by repeated elements and novel gene families across ecological guilds.</title>
        <authorList>
            <consortium name="Lawrence Berkeley National Laboratory"/>
            <person name="Harder C.B."/>
            <person name="Miyauchi S."/>
            <person name="Viragh M."/>
            <person name="Kuo A."/>
            <person name="Thoen E."/>
            <person name="Andreopoulos B."/>
            <person name="Lu D."/>
            <person name="Skrede I."/>
            <person name="Drula E."/>
            <person name="Henrissat B."/>
            <person name="Morin E."/>
            <person name="Kohler A."/>
            <person name="Barry K."/>
            <person name="LaButti K."/>
            <person name="Morin E."/>
            <person name="Salamov A."/>
            <person name="Lipzen A."/>
            <person name="Mereny Z."/>
            <person name="Hegedus B."/>
            <person name="Baldrian P."/>
            <person name="Stursova M."/>
            <person name="Weitz H."/>
            <person name="Taylor A."/>
            <person name="Grigoriev I.V."/>
            <person name="Nagy L.G."/>
            <person name="Martin F."/>
            <person name="Kauserud H."/>
        </authorList>
    </citation>
    <scope>NUCLEOTIDE SEQUENCE</scope>
    <source>
        <strain evidence="2">CBHHK067</strain>
    </source>
</reference>
<protein>
    <recommendedName>
        <fullName evidence="4">Extracellular membrane protein CFEM domain-containing protein</fullName>
    </recommendedName>
</protein>
<evidence type="ECO:0000313" key="3">
    <source>
        <dbReference type="Proteomes" id="UP001221757"/>
    </source>
</evidence>
<evidence type="ECO:0008006" key="4">
    <source>
        <dbReference type="Google" id="ProtNLM"/>
    </source>
</evidence>
<keyword evidence="1" id="KW-0732">Signal</keyword>
<dbReference type="AlphaFoldDB" id="A0AAD7GAI1"/>
<accession>A0AAD7GAI1</accession>
<proteinExistence type="predicted"/>
<gene>
    <name evidence="2" type="ORF">B0H17DRAFT_1074139</name>
</gene>
<sequence>MVKPGLSASVFFLFPFLPFSVWAASLARRSPAQTRAAVFSIRSTGPCDSVCEATDDFLSTTCGGVDVPCACTETFTRIQEACSRCELSNSANSTQLEVDTISVQNGFGEFQARCAKAGHPTPAMNLDDIELPFQDPISFTFETPQSIADPAFGDFIGAVCLRPDQITIYQCVVGGVSWVRCPNGGVAGILVRVSNKIRSEGRRSRCMLISRRATATVLVLYDNCVVEIV</sequence>
<organism evidence="2 3">
    <name type="scientific">Mycena rosella</name>
    <name type="common">Pink bonnet</name>
    <name type="synonym">Agaricus rosellus</name>
    <dbReference type="NCBI Taxonomy" id="1033263"/>
    <lineage>
        <taxon>Eukaryota</taxon>
        <taxon>Fungi</taxon>
        <taxon>Dikarya</taxon>
        <taxon>Basidiomycota</taxon>
        <taxon>Agaricomycotina</taxon>
        <taxon>Agaricomycetes</taxon>
        <taxon>Agaricomycetidae</taxon>
        <taxon>Agaricales</taxon>
        <taxon>Marasmiineae</taxon>
        <taxon>Mycenaceae</taxon>
        <taxon>Mycena</taxon>
    </lineage>
</organism>
<evidence type="ECO:0000313" key="2">
    <source>
        <dbReference type="EMBL" id="KAJ7683418.1"/>
    </source>
</evidence>
<dbReference type="EMBL" id="JARKIE010000108">
    <property type="protein sequence ID" value="KAJ7683418.1"/>
    <property type="molecule type" value="Genomic_DNA"/>
</dbReference>
<feature type="signal peptide" evidence="1">
    <location>
        <begin position="1"/>
        <end position="23"/>
    </location>
</feature>
<feature type="chain" id="PRO_5041917646" description="Extracellular membrane protein CFEM domain-containing protein" evidence="1">
    <location>
        <begin position="24"/>
        <end position="229"/>
    </location>
</feature>
<name>A0AAD7GAI1_MYCRO</name>
<dbReference type="Proteomes" id="UP001221757">
    <property type="component" value="Unassembled WGS sequence"/>
</dbReference>
<keyword evidence="3" id="KW-1185">Reference proteome</keyword>
<evidence type="ECO:0000256" key="1">
    <source>
        <dbReference type="SAM" id="SignalP"/>
    </source>
</evidence>
<comment type="caution">
    <text evidence="2">The sequence shown here is derived from an EMBL/GenBank/DDBJ whole genome shotgun (WGS) entry which is preliminary data.</text>
</comment>